<dbReference type="Pfam" id="PF00126">
    <property type="entry name" value="HTH_1"/>
    <property type="match status" value="1"/>
</dbReference>
<name>A0ABP5PHL7_9ACTN</name>
<comment type="similarity">
    <text evidence="1">Belongs to the LysR transcriptional regulatory family.</text>
</comment>
<dbReference type="InterPro" id="IPR005119">
    <property type="entry name" value="LysR_subst-bd"/>
</dbReference>
<dbReference type="InterPro" id="IPR050389">
    <property type="entry name" value="LysR-type_TF"/>
</dbReference>
<sequence length="311" mass="33277">MRQTQPSLDLLIALDALLEEGSVSAAARRLHLSEPAMSRTLGRIRKAMGDPVLVRSGRQMVPTPRALAVQSEVRTLVEAARKVFTPPGEPDPATLERRFVILASDAVITAVSVPLLTEVSRSAPGVRLHFIPEGHGDEQALRDGSADLEVTVIEDPAPEIRTEPLTTDRAIGVVRPGHPILDGGPVTAARFAAYEHVIATRRGRTSGPVDALLSAQGLTRRVAGSVPTFGAMLLAVRASGLVGMTPQALTRPMYEALGLVTFALPFELPEMTISQAWHARYDADPAHAWLRERVRAALDPAAAGHTPDRPA</sequence>
<dbReference type="InterPro" id="IPR036388">
    <property type="entry name" value="WH-like_DNA-bd_sf"/>
</dbReference>
<dbReference type="PANTHER" id="PTHR30118:SF15">
    <property type="entry name" value="TRANSCRIPTIONAL REGULATORY PROTEIN"/>
    <property type="match status" value="1"/>
</dbReference>
<keyword evidence="2" id="KW-0805">Transcription regulation</keyword>
<dbReference type="Pfam" id="PF03466">
    <property type="entry name" value="LysR_substrate"/>
    <property type="match status" value="1"/>
</dbReference>
<keyword evidence="3" id="KW-0238">DNA-binding</keyword>
<gene>
    <name evidence="6" type="ORF">GCM10009850_066720</name>
</gene>
<dbReference type="EMBL" id="BAAAQX010000019">
    <property type="protein sequence ID" value="GAA2211213.1"/>
    <property type="molecule type" value="Genomic_DNA"/>
</dbReference>
<dbReference type="SUPFAM" id="SSF46785">
    <property type="entry name" value="Winged helix' DNA-binding domain"/>
    <property type="match status" value="1"/>
</dbReference>
<evidence type="ECO:0000256" key="2">
    <source>
        <dbReference type="ARBA" id="ARBA00023015"/>
    </source>
</evidence>
<organism evidence="6 7">
    <name type="scientific">Nonomuraea monospora</name>
    <dbReference type="NCBI Taxonomy" id="568818"/>
    <lineage>
        <taxon>Bacteria</taxon>
        <taxon>Bacillati</taxon>
        <taxon>Actinomycetota</taxon>
        <taxon>Actinomycetes</taxon>
        <taxon>Streptosporangiales</taxon>
        <taxon>Streptosporangiaceae</taxon>
        <taxon>Nonomuraea</taxon>
    </lineage>
</organism>
<evidence type="ECO:0000313" key="6">
    <source>
        <dbReference type="EMBL" id="GAA2211213.1"/>
    </source>
</evidence>
<evidence type="ECO:0000259" key="5">
    <source>
        <dbReference type="PROSITE" id="PS50931"/>
    </source>
</evidence>
<dbReference type="PANTHER" id="PTHR30118">
    <property type="entry name" value="HTH-TYPE TRANSCRIPTIONAL REGULATOR LEUO-RELATED"/>
    <property type="match status" value="1"/>
</dbReference>
<dbReference type="InterPro" id="IPR000847">
    <property type="entry name" value="LysR_HTH_N"/>
</dbReference>
<proteinExistence type="inferred from homology"/>
<dbReference type="Gene3D" id="1.10.10.10">
    <property type="entry name" value="Winged helix-like DNA-binding domain superfamily/Winged helix DNA-binding domain"/>
    <property type="match status" value="1"/>
</dbReference>
<evidence type="ECO:0000256" key="4">
    <source>
        <dbReference type="ARBA" id="ARBA00023163"/>
    </source>
</evidence>
<keyword evidence="4" id="KW-0804">Transcription</keyword>
<comment type="caution">
    <text evidence="6">The sequence shown here is derived from an EMBL/GenBank/DDBJ whole genome shotgun (WGS) entry which is preliminary data.</text>
</comment>
<feature type="domain" description="HTH lysR-type" evidence="5">
    <location>
        <begin position="6"/>
        <end position="63"/>
    </location>
</feature>
<evidence type="ECO:0000256" key="1">
    <source>
        <dbReference type="ARBA" id="ARBA00009437"/>
    </source>
</evidence>
<dbReference type="RefSeq" id="WP_344483393.1">
    <property type="nucleotide sequence ID" value="NZ_BAAAQX010000019.1"/>
</dbReference>
<accession>A0ABP5PHL7</accession>
<evidence type="ECO:0000256" key="3">
    <source>
        <dbReference type="ARBA" id="ARBA00023125"/>
    </source>
</evidence>
<keyword evidence="7" id="KW-1185">Reference proteome</keyword>
<dbReference type="CDD" id="cd08460">
    <property type="entry name" value="PBP2_DntR_like_1"/>
    <property type="match status" value="1"/>
</dbReference>
<dbReference type="Proteomes" id="UP001499843">
    <property type="component" value="Unassembled WGS sequence"/>
</dbReference>
<dbReference type="PROSITE" id="PS50931">
    <property type="entry name" value="HTH_LYSR"/>
    <property type="match status" value="1"/>
</dbReference>
<dbReference type="SUPFAM" id="SSF53850">
    <property type="entry name" value="Periplasmic binding protein-like II"/>
    <property type="match status" value="1"/>
</dbReference>
<protein>
    <submittedName>
        <fullName evidence="6">LysR family transcriptional regulator</fullName>
    </submittedName>
</protein>
<dbReference type="InterPro" id="IPR036390">
    <property type="entry name" value="WH_DNA-bd_sf"/>
</dbReference>
<evidence type="ECO:0000313" key="7">
    <source>
        <dbReference type="Proteomes" id="UP001499843"/>
    </source>
</evidence>
<dbReference type="Gene3D" id="3.40.190.10">
    <property type="entry name" value="Periplasmic binding protein-like II"/>
    <property type="match status" value="2"/>
</dbReference>
<reference evidence="7" key="1">
    <citation type="journal article" date="2019" name="Int. J. Syst. Evol. Microbiol.">
        <title>The Global Catalogue of Microorganisms (GCM) 10K type strain sequencing project: providing services to taxonomists for standard genome sequencing and annotation.</title>
        <authorList>
            <consortium name="The Broad Institute Genomics Platform"/>
            <consortium name="The Broad Institute Genome Sequencing Center for Infectious Disease"/>
            <person name="Wu L."/>
            <person name="Ma J."/>
        </authorList>
    </citation>
    <scope>NUCLEOTIDE SEQUENCE [LARGE SCALE GENOMIC DNA]</scope>
    <source>
        <strain evidence="7">JCM 16114</strain>
    </source>
</reference>